<dbReference type="GO" id="GO:0070402">
    <property type="term" value="F:NADPH binding"/>
    <property type="evidence" value="ECO:0007669"/>
    <property type="project" value="TreeGrafter"/>
</dbReference>
<dbReference type="InterPro" id="IPR036291">
    <property type="entry name" value="NAD(P)-bd_dom_sf"/>
</dbReference>
<reference evidence="6" key="1">
    <citation type="submission" date="2020-11" db="EMBL/GenBank/DDBJ databases">
        <title>Kefir isolates.</title>
        <authorList>
            <person name="Marcisauskas S."/>
            <person name="Kim Y."/>
            <person name="Blasche S."/>
        </authorList>
    </citation>
    <scope>NUCLEOTIDE SEQUENCE</scope>
    <source>
        <strain evidence="6">Olga-1</strain>
    </source>
</reference>
<dbReference type="Pfam" id="PF08240">
    <property type="entry name" value="ADH_N"/>
    <property type="match status" value="1"/>
</dbReference>
<dbReference type="GO" id="GO:0005829">
    <property type="term" value="C:cytosol"/>
    <property type="evidence" value="ECO:0007669"/>
    <property type="project" value="TreeGrafter"/>
</dbReference>
<dbReference type="InterPro" id="IPR011032">
    <property type="entry name" value="GroES-like_sf"/>
</dbReference>
<dbReference type="Gene3D" id="3.90.180.10">
    <property type="entry name" value="Medium-chain alcohol dehydrogenases, catalytic domain"/>
    <property type="match status" value="1"/>
</dbReference>
<dbReference type="PANTHER" id="PTHR48106:SF13">
    <property type="entry name" value="QUINONE OXIDOREDUCTASE-RELATED"/>
    <property type="match status" value="1"/>
</dbReference>
<sequence>MSTIPENQAVIFYDQNGGPEVLKYSTEFPVPKISETEILVKNIFTGINFIEVYFRNGIYPAKFPYIPGREASGEVVAVGSSVTNFKIGDKIAYLGNENFAQYTKLPSNKVSILNLGENVTNEQLKIYAAALLQGLTALTFINEAYKVKEGDYILVTAAAGGVGLILDQLIGKVKKAHVIAVASSEEKLAKAKANGAEFLLNSSELSVEDLEKKILEITNGKGVNAVFDSIGKDTFELDLKVIKRKGTIISYGNASGAVPPLPINRLSPKNITLLRPQLFGYVSEPEEFKHYTSELFKLIDSKQLNIDIHKVYELKDYPTATRDLEGRKTTGKLLLAIP</sequence>
<comment type="caution">
    <text evidence="6">The sequence shown here is derived from an EMBL/GenBank/DDBJ whole genome shotgun (WGS) entry which is preliminary data.</text>
</comment>
<accession>A0A9P6WR96</accession>
<dbReference type="FunFam" id="3.40.50.720:FF:000053">
    <property type="entry name" value="Quinone oxidoreductase 1"/>
    <property type="match status" value="1"/>
</dbReference>
<dbReference type="InterPro" id="IPR013149">
    <property type="entry name" value="ADH-like_C"/>
</dbReference>
<evidence type="ECO:0000256" key="1">
    <source>
        <dbReference type="ARBA" id="ARBA00022857"/>
    </source>
</evidence>
<evidence type="ECO:0000256" key="3">
    <source>
        <dbReference type="ARBA" id="ARBA00043088"/>
    </source>
</evidence>
<keyword evidence="7" id="KW-1185">Reference proteome</keyword>
<dbReference type="SMART" id="SM00829">
    <property type="entry name" value="PKS_ER"/>
    <property type="match status" value="1"/>
</dbReference>
<dbReference type="InterPro" id="IPR047618">
    <property type="entry name" value="QOR-like"/>
</dbReference>
<protein>
    <recommendedName>
        <fullName evidence="4">Probable quinone oxidoreductase</fullName>
    </recommendedName>
    <alternativeName>
        <fullName evidence="3">NADPH:quinone reductase</fullName>
    </alternativeName>
</protein>
<dbReference type="CDD" id="cd05286">
    <property type="entry name" value="QOR2"/>
    <property type="match status" value="1"/>
</dbReference>
<dbReference type="InterPro" id="IPR013154">
    <property type="entry name" value="ADH-like_N"/>
</dbReference>
<gene>
    <name evidence="6" type="primary">ZTA1</name>
    <name evidence="6" type="ORF">C6P40_000065</name>
</gene>
<dbReference type="GO" id="GO:0035925">
    <property type="term" value="F:mRNA 3'-UTR AU-rich region binding"/>
    <property type="evidence" value="ECO:0007669"/>
    <property type="project" value="TreeGrafter"/>
</dbReference>
<dbReference type="Proteomes" id="UP000697127">
    <property type="component" value="Unassembled WGS sequence"/>
</dbReference>
<dbReference type="EMBL" id="PUHW01000010">
    <property type="protein sequence ID" value="KAG0691018.1"/>
    <property type="molecule type" value="Genomic_DNA"/>
</dbReference>
<dbReference type="SUPFAM" id="SSF51735">
    <property type="entry name" value="NAD(P)-binding Rossmann-fold domains"/>
    <property type="match status" value="1"/>
</dbReference>
<name>A0A9P6WR96_9ASCO</name>
<keyword evidence="2" id="KW-0560">Oxidoreductase</keyword>
<keyword evidence="1" id="KW-0521">NADP</keyword>
<feature type="domain" description="Enoyl reductase (ER)" evidence="5">
    <location>
        <begin position="17"/>
        <end position="335"/>
    </location>
</feature>
<dbReference type="GO" id="GO:0003960">
    <property type="term" value="F:quinone reductase (NADPH) activity"/>
    <property type="evidence" value="ECO:0007669"/>
    <property type="project" value="InterPro"/>
</dbReference>
<evidence type="ECO:0000256" key="2">
    <source>
        <dbReference type="ARBA" id="ARBA00023002"/>
    </source>
</evidence>
<dbReference type="Gene3D" id="3.40.50.720">
    <property type="entry name" value="NAD(P)-binding Rossmann-like Domain"/>
    <property type="match status" value="1"/>
</dbReference>
<dbReference type="SUPFAM" id="SSF50129">
    <property type="entry name" value="GroES-like"/>
    <property type="match status" value="1"/>
</dbReference>
<evidence type="ECO:0000313" key="7">
    <source>
        <dbReference type="Proteomes" id="UP000697127"/>
    </source>
</evidence>
<dbReference type="OrthoDB" id="48317at2759"/>
<evidence type="ECO:0000259" key="5">
    <source>
        <dbReference type="SMART" id="SM00829"/>
    </source>
</evidence>
<evidence type="ECO:0000256" key="4">
    <source>
        <dbReference type="ARBA" id="ARBA00070796"/>
    </source>
</evidence>
<organism evidence="6 7">
    <name type="scientific">Pichia californica</name>
    <dbReference type="NCBI Taxonomy" id="460514"/>
    <lineage>
        <taxon>Eukaryota</taxon>
        <taxon>Fungi</taxon>
        <taxon>Dikarya</taxon>
        <taxon>Ascomycota</taxon>
        <taxon>Saccharomycotina</taxon>
        <taxon>Pichiomycetes</taxon>
        <taxon>Pichiales</taxon>
        <taxon>Pichiaceae</taxon>
        <taxon>Pichia</taxon>
    </lineage>
</organism>
<proteinExistence type="predicted"/>
<dbReference type="InterPro" id="IPR020843">
    <property type="entry name" value="ER"/>
</dbReference>
<dbReference type="Pfam" id="PF00107">
    <property type="entry name" value="ADH_zinc_N"/>
    <property type="match status" value="1"/>
</dbReference>
<evidence type="ECO:0000313" key="6">
    <source>
        <dbReference type="EMBL" id="KAG0691018.1"/>
    </source>
</evidence>
<dbReference type="AlphaFoldDB" id="A0A9P6WR96"/>
<dbReference type="PANTHER" id="PTHR48106">
    <property type="entry name" value="QUINONE OXIDOREDUCTASE PIG3-RELATED"/>
    <property type="match status" value="1"/>
</dbReference>